<dbReference type="GO" id="GO:0000978">
    <property type="term" value="F:RNA polymerase II cis-regulatory region sequence-specific DNA binding"/>
    <property type="evidence" value="ECO:0007669"/>
    <property type="project" value="TreeGrafter"/>
</dbReference>
<evidence type="ECO:0000256" key="2">
    <source>
        <dbReference type="ARBA" id="ARBA00022737"/>
    </source>
</evidence>
<organism evidence="9 10">
    <name type="scientific">Phomopsis amygdali</name>
    <name type="common">Fusicoccum amygdali</name>
    <dbReference type="NCBI Taxonomy" id="1214568"/>
    <lineage>
        <taxon>Eukaryota</taxon>
        <taxon>Fungi</taxon>
        <taxon>Dikarya</taxon>
        <taxon>Ascomycota</taxon>
        <taxon>Pezizomycotina</taxon>
        <taxon>Sordariomycetes</taxon>
        <taxon>Sordariomycetidae</taxon>
        <taxon>Diaporthales</taxon>
        <taxon>Diaporthaceae</taxon>
        <taxon>Diaporthe</taxon>
    </lineage>
</organism>
<dbReference type="AlphaFoldDB" id="A0AAD9SGC8"/>
<evidence type="ECO:0000256" key="6">
    <source>
        <dbReference type="PROSITE-ProRule" id="PRU00042"/>
    </source>
</evidence>
<comment type="caution">
    <text evidence="9">The sequence shown here is derived from an EMBL/GenBank/DDBJ whole genome shotgun (WGS) entry which is preliminary data.</text>
</comment>
<evidence type="ECO:0000313" key="9">
    <source>
        <dbReference type="EMBL" id="KAK2607295.1"/>
    </source>
</evidence>
<feature type="compositionally biased region" description="Polar residues" evidence="7">
    <location>
        <begin position="41"/>
        <end position="51"/>
    </location>
</feature>
<evidence type="ECO:0000256" key="3">
    <source>
        <dbReference type="ARBA" id="ARBA00022771"/>
    </source>
</evidence>
<dbReference type="InterPro" id="IPR013087">
    <property type="entry name" value="Znf_C2H2_type"/>
</dbReference>
<dbReference type="PANTHER" id="PTHR24388:SF104">
    <property type="entry name" value="AT-RICH BINDING PROTEIN-RELATED"/>
    <property type="match status" value="1"/>
</dbReference>
<evidence type="ECO:0000256" key="1">
    <source>
        <dbReference type="ARBA" id="ARBA00022723"/>
    </source>
</evidence>
<keyword evidence="3 6" id="KW-0863">Zinc-finger</keyword>
<dbReference type="EMBL" id="JAUJFL010000003">
    <property type="protein sequence ID" value="KAK2607295.1"/>
    <property type="molecule type" value="Genomic_DNA"/>
</dbReference>
<accession>A0AAD9SGC8</accession>
<sequence>MAGFDGASSMTPLPENTNAPSTTPSTPSTASTTTQYPRPGNWTSSPEGNYSSDEKYVCDICGKTYTELYKYTKHYRNHAPPLSCPHDACDKKCPQKKDLDRHIRSNHASWAKKNPKLANLSNTKVYKCGRCGYEADRSDNVKRHVDKGTCQKKK</sequence>
<dbReference type="Gene3D" id="3.30.160.60">
    <property type="entry name" value="Classic Zinc Finger"/>
    <property type="match status" value="1"/>
</dbReference>
<evidence type="ECO:0000256" key="7">
    <source>
        <dbReference type="SAM" id="MobiDB-lite"/>
    </source>
</evidence>
<dbReference type="PROSITE" id="PS50157">
    <property type="entry name" value="ZINC_FINGER_C2H2_2"/>
    <property type="match status" value="1"/>
</dbReference>
<evidence type="ECO:0000313" key="10">
    <source>
        <dbReference type="Proteomes" id="UP001265746"/>
    </source>
</evidence>
<gene>
    <name evidence="9" type="ORF">N8I77_005980</name>
</gene>
<name>A0AAD9SGC8_PHOAM</name>
<protein>
    <recommendedName>
        <fullName evidence="8">C2H2-type domain-containing protein</fullName>
    </recommendedName>
</protein>
<dbReference type="Proteomes" id="UP001265746">
    <property type="component" value="Unassembled WGS sequence"/>
</dbReference>
<evidence type="ECO:0000256" key="5">
    <source>
        <dbReference type="ARBA" id="ARBA00023242"/>
    </source>
</evidence>
<dbReference type="InterPro" id="IPR050527">
    <property type="entry name" value="Snail/Krueppel_Znf"/>
</dbReference>
<keyword evidence="2" id="KW-0677">Repeat</keyword>
<dbReference type="PROSITE" id="PS00028">
    <property type="entry name" value="ZINC_FINGER_C2H2_1"/>
    <property type="match status" value="2"/>
</dbReference>
<evidence type="ECO:0000259" key="8">
    <source>
        <dbReference type="PROSITE" id="PS50157"/>
    </source>
</evidence>
<proteinExistence type="predicted"/>
<keyword evidence="5" id="KW-0539">Nucleus</keyword>
<keyword evidence="10" id="KW-1185">Reference proteome</keyword>
<dbReference type="PANTHER" id="PTHR24388">
    <property type="entry name" value="ZINC FINGER PROTEIN"/>
    <property type="match status" value="1"/>
</dbReference>
<dbReference type="InterPro" id="IPR036236">
    <property type="entry name" value="Znf_C2H2_sf"/>
</dbReference>
<dbReference type="SUPFAM" id="SSF57667">
    <property type="entry name" value="beta-beta-alpha zinc fingers"/>
    <property type="match status" value="1"/>
</dbReference>
<dbReference type="SMART" id="SM00355">
    <property type="entry name" value="ZnF_C2H2"/>
    <property type="match status" value="3"/>
</dbReference>
<keyword evidence="1" id="KW-0479">Metal-binding</keyword>
<feature type="region of interest" description="Disordered" evidence="7">
    <location>
        <begin position="1"/>
        <end position="52"/>
    </location>
</feature>
<evidence type="ECO:0000256" key="4">
    <source>
        <dbReference type="ARBA" id="ARBA00022833"/>
    </source>
</evidence>
<dbReference type="Pfam" id="PF00096">
    <property type="entry name" value="zf-C2H2"/>
    <property type="match status" value="1"/>
</dbReference>
<reference evidence="9" key="1">
    <citation type="submission" date="2023-06" db="EMBL/GenBank/DDBJ databases">
        <authorList>
            <person name="Noh H."/>
        </authorList>
    </citation>
    <scope>NUCLEOTIDE SEQUENCE</scope>
    <source>
        <strain evidence="9">DUCC20226</strain>
    </source>
</reference>
<feature type="compositionally biased region" description="Low complexity" evidence="7">
    <location>
        <begin position="16"/>
        <end position="34"/>
    </location>
</feature>
<dbReference type="GO" id="GO:0000981">
    <property type="term" value="F:DNA-binding transcription factor activity, RNA polymerase II-specific"/>
    <property type="evidence" value="ECO:0007669"/>
    <property type="project" value="TreeGrafter"/>
</dbReference>
<feature type="domain" description="C2H2-type" evidence="8">
    <location>
        <begin position="56"/>
        <end position="79"/>
    </location>
</feature>
<keyword evidence="4" id="KW-0862">Zinc</keyword>
<dbReference type="GO" id="GO:0008270">
    <property type="term" value="F:zinc ion binding"/>
    <property type="evidence" value="ECO:0007669"/>
    <property type="project" value="UniProtKB-KW"/>
</dbReference>